<dbReference type="InterPro" id="IPR029052">
    <property type="entry name" value="Metallo-depent_PP-like"/>
</dbReference>
<dbReference type="OrthoDB" id="9807890at2"/>
<dbReference type="KEGG" id="ado:A6F68_02417"/>
<sequence>MFEPLRQIFRSKPAPVRAKVPAGERFYVIGDIHGRRDLYEALIEAIEEDDKAAAPARTTVVLLGDLVDRGPDSAGVVELSIEWGRRRRVELLAGNHEEMFLQSFDNEGVLRHFLRHGGRQTILSYGVPRQQYDEASLEELQDIMGRSVPPAHRDYLAAAKDHFVAGDYLFVHAGILPDVALEEQKQHHLRWIREPFLEHDAPHDYFVVHGHTIAESIDLRSNRIGIDTGAYRTGCLTALVLEGDSRRIIQAVEANGATEITKKDCEA</sequence>
<organism evidence="2 3">
    <name type="scientific">Tsuneonella dongtanensis</name>
    <dbReference type="NCBI Taxonomy" id="692370"/>
    <lineage>
        <taxon>Bacteria</taxon>
        <taxon>Pseudomonadati</taxon>
        <taxon>Pseudomonadota</taxon>
        <taxon>Alphaproteobacteria</taxon>
        <taxon>Sphingomonadales</taxon>
        <taxon>Erythrobacteraceae</taxon>
        <taxon>Tsuneonella</taxon>
    </lineage>
</organism>
<dbReference type="PANTHER" id="PTHR42850:SF4">
    <property type="entry name" value="ZINC-DEPENDENT ENDOPOLYPHOSPHATASE"/>
    <property type="match status" value="1"/>
</dbReference>
<name>A0A1B2AFV6_9SPHN</name>
<dbReference type="Pfam" id="PF00149">
    <property type="entry name" value="Metallophos"/>
    <property type="match status" value="1"/>
</dbReference>
<protein>
    <submittedName>
        <fullName evidence="2">Diadenosine tetraphosphatase</fullName>
    </submittedName>
</protein>
<dbReference type="STRING" id="692370.A6F68_02417"/>
<dbReference type="SUPFAM" id="SSF56300">
    <property type="entry name" value="Metallo-dependent phosphatases"/>
    <property type="match status" value="1"/>
</dbReference>
<proteinExistence type="predicted"/>
<dbReference type="AlphaFoldDB" id="A0A1B2AFV6"/>
<dbReference type="InterPro" id="IPR004843">
    <property type="entry name" value="Calcineurin-like_PHP"/>
</dbReference>
<keyword evidence="3" id="KW-1185">Reference proteome</keyword>
<evidence type="ECO:0000259" key="1">
    <source>
        <dbReference type="Pfam" id="PF00149"/>
    </source>
</evidence>
<gene>
    <name evidence="2" type="ORF">A6F68_02417</name>
</gene>
<dbReference type="PANTHER" id="PTHR42850">
    <property type="entry name" value="METALLOPHOSPHOESTERASE"/>
    <property type="match status" value="1"/>
</dbReference>
<dbReference type="Proteomes" id="UP000092932">
    <property type="component" value="Chromosome"/>
</dbReference>
<feature type="domain" description="Calcineurin-like phosphoesterase" evidence="1">
    <location>
        <begin position="25"/>
        <end position="213"/>
    </location>
</feature>
<dbReference type="GO" id="GO:0008803">
    <property type="term" value="F:bis(5'-nucleosyl)-tetraphosphatase (symmetrical) activity"/>
    <property type="evidence" value="ECO:0007669"/>
    <property type="project" value="TreeGrafter"/>
</dbReference>
<dbReference type="PATRIC" id="fig|692370.5.peg.2432"/>
<accession>A0A1B2AFV6</accession>
<dbReference type="CDD" id="cd00144">
    <property type="entry name" value="MPP_PPP_family"/>
    <property type="match status" value="1"/>
</dbReference>
<dbReference type="GO" id="GO:0110154">
    <property type="term" value="P:RNA decapping"/>
    <property type="evidence" value="ECO:0007669"/>
    <property type="project" value="TreeGrafter"/>
</dbReference>
<dbReference type="Gene3D" id="3.60.21.10">
    <property type="match status" value="1"/>
</dbReference>
<dbReference type="InterPro" id="IPR050126">
    <property type="entry name" value="Ap4A_hydrolase"/>
</dbReference>
<dbReference type="EMBL" id="CP016591">
    <property type="protein sequence ID" value="ANY20915.1"/>
    <property type="molecule type" value="Genomic_DNA"/>
</dbReference>
<dbReference type="GO" id="GO:0005737">
    <property type="term" value="C:cytoplasm"/>
    <property type="evidence" value="ECO:0007669"/>
    <property type="project" value="TreeGrafter"/>
</dbReference>
<dbReference type="GO" id="GO:0016791">
    <property type="term" value="F:phosphatase activity"/>
    <property type="evidence" value="ECO:0007669"/>
    <property type="project" value="TreeGrafter"/>
</dbReference>
<reference evidence="2 3" key="1">
    <citation type="submission" date="2016-07" db="EMBL/GenBank/DDBJ databases">
        <title>Complete genome sequence of Altererythrobacter dongtanensis KCTC 22672, a type strain with esterase isolated from tidal flat.</title>
        <authorList>
            <person name="Cheng H."/>
            <person name="Wu Y.-H."/>
            <person name="Zhou P."/>
            <person name="Huo Y.-Y."/>
            <person name="Wang C.-S."/>
            <person name="Xu X.-W."/>
        </authorList>
    </citation>
    <scope>NUCLEOTIDE SEQUENCE [LARGE SCALE GENOMIC DNA]</scope>
    <source>
        <strain evidence="2 3">KCTC 22672</strain>
    </source>
</reference>
<evidence type="ECO:0000313" key="2">
    <source>
        <dbReference type="EMBL" id="ANY20915.1"/>
    </source>
</evidence>
<evidence type="ECO:0000313" key="3">
    <source>
        <dbReference type="Proteomes" id="UP000092932"/>
    </source>
</evidence>